<evidence type="ECO:0000313" key="2">
    <source>
        <dbReference type="Proteomes" id="UP001172386"/>
    </source>
</evidence>
<sequence length="132" mass="14820">MASDTKDRDSSYTETEFDFEGSNWDKARKRFVRNHKDTEQLRLFLKSRMHGSEVKDVCLKMQEESDNKYHSGFGGILENIGTLMTIGNVAIKSAPESVGLAWMGIRMCLKAVQGDWSTFQLFSGACAISLAL</sequence>
<reference evidence="1" key="1">
    <citation type="submission" date="2022-10" db="EMBL/GenBank/DDBJ databases">
        <title>Culturing micro-colonial fungi from biological soil crusts in the Mojave desert and describing Neophaeococcomyces mojavensis, and introducing the new genera and species Taxawa tesnikishii.</title>
        <authorList>
            <person name="Kurbessoian T."/>
            <person name="Stajich J.E."/>
        </authorList>
    </citation>
    <scope>NUCLEOTIDE SEQUENCE</scope>
    <source>
        <strain evidence="1">JES_112</strain>
    </source>
</reference>
<protein>
    <submittedName>
        <fullName evidence="1">Uncharacterized protein</fullName>
    </submittedName>
</protein>
<dbReference type="Proteomes" id="UP001172386">
    <property type="component" value="Unassembled WGS sequence"/>
</dbReference>
<accession>A0ACC3A0J2</accession>
<evidence type="ECO:0000313" key="1">
    <source>
        <dbReference type="EMBL" id="KAJ9653411.1"/>
    </source>
</evidence>
<organism evidence="1 2">
    <name type="scientific">Neophaeococcomyces mojaviensis</name>
    <dbReference type="NCBI Taxonomy" id="3383035"/>
    <lineage>
        <taxon>Eukaryota</taxon>
        <taxon>Fungi</taxon>
        <taxon>Dikarya</taxon>
        <taxon>Ascomycota</taxon>
        <taxon>Pezizomycotina</taxon>
        <taxon>Eurotiomycetes</taxon>
        <taxon>Chaetothyriomycetidae</taxon>
        <taxon>Chaetothyriales</taxon>
        <taxon>Chaetothyriales incertae sedis</taxon>
        <taxon>Neophaeococcomyces</taxon>
    </lineage>
</organism>
<proteinExistence type="predicted"/>
<comment type="caution">
    <text evidence="1">The sequence shown here is derived from an EMBL/GenBank/DDBJ whole genome shotgun (WGS) entry which is preliminary data.</text>
</comment>
<gene>
    <name evidence="1" type="ORF">H2198_007409</name>
</gene>
<name>A0ACC3A0J2_9EURO</name>
<dbReference type="EMBL" id="JAPDRQ010000155">
    <property type="protein sequence ID" value="KAJ9653411.1"/>
    <property type="molecule type" value="Genomic_DNA"/>
</dbReference>
<keyword evidence="2" id="KW-1185">Reference proteome</keyword>